<gene>
    <name evidence="1" type="ORF">METZ01_LOCUS265006</name>
</gene>
<protein>
    <submittedName>
        <fullName evidence="1">Uncharacterized protein</fullName>
    </submittedName>
</protein>
<dbReference type="AlphaFoldDB" id="A0A382JLC6"/>
<accession>A0A382JLC6</accession>
<reference evidence="1" key="1">
    <citation type="submission" date="2018-05" db="EMBL/GenBank/DDBJ databases">
        <authorList>
            <person name="Lanie J.A."/>
            <person name="Ng W.-L."/>
            <person name="Kazmierczak K.M."/>
            <person name="Andrzejewski T.M."/>
            <person name="Davidsen T.M."/>
            <person name="Wayne K.J."/>
            <person name="Tettelin H."/>
            <person name="Glass J.I."/>
            <person name="Rusch D."/>
            <person name="Podicherti R."/>
            <person name="Tsui H.-C.T."/>
            <person name="Winkler M.E."/>
        </authorList>
    </citation>
    <scope>NUCLEOTIDE SEQUENCE</scope>
</reference>
<evidence type="ECO:0000313" key="1">
    <source>
        <dbReference type="EMBL" id="SVC12152.1"/>
    </source>
</evidence>
<name>A0A382JLC6_9ZZZZ</name>
<organism evidence="1">
    <name type="scientific">marine metagenome</name>
    <dbReference type="NCBI Taxonomy" id="408172"/>
    <lineage>
        <taxon>unclassified sequences</taxon>
        <taxon>metagenomes</taxon>
        <taxon>ecological metagenomes</taxon>
    </lineage>
</organism>
<proteinExistence type="predicted"/>
<dbReference type="EMBL" id="UINC01074700">
    <property type="protein sequence ID" value="SVC12152.1"/>
    <property type="molecule type" value="Genomic_DNA"/>
</dbReference>
<dbReference type="Gene3D" id="2.40.70.10">
    <property type="entry name" value="Acid Proteases"/>
    <property type="match status" value="1"/>
</dbReference>
<dbReference type="InterPro" id="IPR021109">
    <property type="entry name" value="Peptidase_aspartic_dom_sf"/>
</dbReference>
<sequence>MRSFRLFLAVSLVIWSSNSLAAADENCRPFEVNNGRISIPVNIAGTETRAIINSGLQTLGVSTALAELLGLEVIEPEPVSAQRARYLPQLTQLGQLSRVENVPVSVFGQDVQMDQLYVFDQDLQVANLSVMMFQDVVIQMDYPQSRMCVLPPTSINLEDVANISMRTTLLGAPAIEVIINGREYVWLDFQIGYPGGVSIDFETAEDLGFLEESPANANGSGTATTESLAFGPYELGGINATYSAEEGPRVRRSSLED</sequence>
<feature type="non-terminal residue" evidence="1">
    <location>
        <position position="257"/>
    </location>
</feature>
<feature type="non-terminal residue" evidence="1">
    <location>
        <position position="1"/>
    </location>
</feature>